<dbReference type="EMBL" id="JAOPKD010000028">
    <property type="protein sequence ID" value="MCU4728485.1"/>
    <property type="molecule type" value="Genomic_DNA"/>
</dbReference>
<organism evidence="3 5">
    <name type="scientific">Halapricum hydrolyticum</name>
    <dbReference type="NCBI Taxonomy" id="2979991"/>
    <lineage>
        <taxon>Archaea</taxon>
        <taxon>Methanobacteriati</taxon>
        <taxon>Methanobacteriota</taxon>
        <taxon>Stenosarchaea group</taxon>
        <taxon>Halobacteria</taxon>
        <taxon>Halobacteriales</taxon>
        <taxon>Haloarculaceae</taxon>
        <taxon>Halapricum</taxon>
    </lineage>
</organism>
<protein>
    <submittedName>
        <fullName evidence="3">Amino acid-binding protein</fullName>
    </submittedName>
</protein>
<accession>A0AAE3IDF1</accession>
<name>A0AAE3IDF1_9EURY</name>
<dbReference type="AlphaFoldDB" id="A0AAE3IDF1"/>
<feature type="domain" description="ACT" evidence="1">
    <location>
        <begin position="10"/>
        <end position="88"/>
    </location>
</feature>
<evidence type="ECO:0000313" key="5">
    <source>
        <dbReference type="Proteomes" id="UP001209746"/>
    </source>
</evidence>
<dbReference type="SUPFAM" id="SSF55021">
    <property type="entry name" value="ACT-like"/>
    <property type="match status" value="1"/>
</dbReference>
<gene>
    <name evidence="3" type="ORF">OB914_16150</name>
    <name evidence="2" type="ORF">OB916_15650</name>
</gene>
<dbReference type="Proteomes" id="UP001208186">
    <property type="component" value="Unassembled WGS sequence"/>
</dbReference>
<proteinExistence type="predicted"/>
<dbReference type="CDD" id="cd04886">
    <property type="entry name" value="ACT_ThrD-II-like"/>
    <property type="match status" value="1"/>
</dbReference>
<keyword evidence="4" id="KW-1185">Reference proteome</keyword>
<evidence type="ECO:0000259" key="1">
    <source>
        <dbReference type="PROSITE" id="PS51671"/>
    </source>
</evidence>
<dbReference type="InterPro" id="IPR045865">
    <property type="entry name" value="ACT-like_dom_sf"/>
</dbReference>
<evidence type="ECO:0000313" key="2">
    <source>
        <dbReference type="EMBL" id="MCU4719483.1"/>
    </source>
</evidence>
<evidence type="ECO:0000313" key="4">
    <source>
        <dbReference type="Proteomes" id="UP001208186"/>
    </source>
</evidence>
<dbReference type="InterPro" id="IPR002912">
    <property type="entry name" value="ACT_dom"/>
</dbReference>
<reference evidence="3" key="1">
    <citation type="submission" date="2023-02" db="EMBL/GenBank/DDBJ databases">
        <title>Enrichment on poylsaccharides allowed isolation of novel metabolic and taxonomic groups of Haloarchaea.</title>
        <authorList>
            <person name="Sorokin D.Y."/>
            <person name="Elcheninov A.G."/>
            <person name="Khizhniak T.V."/>
            <person name="Kolganova T.V."/>
            <person name="Kublanov I.V."/>
        </authorList>
    </citation>
    <scope>NUCLEOTIDE SEQUENCE</scope>
    <source>
        <strain evidence="2 4">HArc-curdl5-1</strain>
        <strain evidence="3">HArc-curdl7</strain>
    </source>
</reference>
<dbReference type="PROSITE" id="PS51671">
    <property type="entry name" value="ACT"/>
    <property type="match status" value="1"/>
</dbReference>
<dbReference type="EMBL" id="JAOPKC010000030">
    <property type="protein sequence ID" value="MCU4719483.1"/>
    <property type="molecule type" value="Genomic_DNA"/>
</dbReference>
<dbReference type="Proteomes" id="UP001209746">
    <property type="component" value="Unassembled WGS sequence"/>
</dbReference>
<sequence length="175" mass="18985">MSETRTQAYTVRLELVDEPGELLRALEPIADNGGNLLSIFHERGNVTPRGHIPVEVDLEATPERFETIVEALRDAGVNVVQAGQERYSEELTIVLVGHLVDTDLSDTLSRLRTETNSRVADLSLSAPEGTDDESSARLRLKTDQGAVGETLQAVRTVADEKDLRVIEPLATGGGV</sequence>
<evidence type="ECO:0000313" key="3">
    <source>
        <dbReference type="EMBL" id="MCU4728485.1"/>
    </source>
</evidence>
<dbReference type="RefSeq" id="WP_315910228.1">
    <property type="nucleotide sequence ID" value="NZ_JAOPKC010000030.1"/>
</dbReference>
<comment type="caution">
    <text evidence="3">The sequence shown here is derived from an EMBL/GenBank/DDBJ whole genome shotgun (WGS) entry which is preliminary data.</text>
</comment>
<dbReference type="InterPro" id="IPR044561">
    <property type="entry name" value="ACT_ThrD-II-like"/>
</dbReference>